<evidence type="ECO:0000313" key="3">
    <source>
        <dbReference type="Proteomes" id="UP000789508"/>
    </source>
</evidence>
<evidence type="ECO:0000256" key="1">
    <source>
        <dbReference type="SAM" id="MobiDB-lite"/>
    </source>
</evidence>
<feature type="region of interest" description="Disordered" evidence="1">
    <location>
        <begin position="706"/>
        <end position="725"/>
    </location>
</feature>
<dbReference type="EMBL" id="CAJVPS010000002">
    <property type="protein sequence ID" value="CAG8437947.1"/>
    <property type="molecule type" value="Genomic_DNA"/>
</dbReference>
<keyword evidence="3" id="KW-1185">Reference proteome</keyword>
<proteinExistence type="predicted"/>
<evidence type="ECO:0000313" key="2">
    <source>
        <dbReference type="EMBL" id="CAG8437947.1"/>
    </source>
</evidence>
<protein>
    <submittedName>
        <fullName evidence="2">8412_t:CDS:1</fullName>
    </submittedName>
</protein>
<reference evidence="2" key="1">
    <citation type="submission" date="2021-06" db="EMBL/GenBank/DDBJ databases">
        <authorList>
            <person name="Kallberg Y."/>
            <person name="Tangrot J."/>
            <person name="Rosling A."/>
        </authorList>
    </citation>
    <scope>NUCLEOTIDE SEQUENCE</scope>
    <source>
        <strain evidence="2">FL130A</strain>
    </source>
</reference>
<sequence length="789" mass="90384">MTRKKARKTINTASTSSYTFTDAERMKENFFAHTTVRQAQKISGDAGIAEIDSDIEKIKLSANEEIFNANKQQLISKMQDLVNKCQVTSATSVEVEKLEPKHQKELLDLESQARAAESAYKENLQKANDETDEKKKAEFIVLANRAARDAEKIKQKIKTNPLMEVGNFNYLDDLKKLAKGNVPKNASSDRKTPHNNPNNNHQDSDNFLTKYRKEIFMAVVGLGIIKRNLLLLTVGVGLAYYFFIYLPEEEEENNKKRQNNQHSSTSSLIGEYQKFASLFPNGDKDERFYFSRAAPYTIHFPPSLQEYYEKERVESNPVRGEKDRNKKDNSAIFYGAPGIVKDYGFEREDNGEVRYILFVDEANQISNNSLIFQPNQLKFLKDCLERVNQNERSNNLWVFATNHLDQIEEAVYREGRLSNPLDFKTEEDERDESGKKTGNKVKEDIEIGEFLEFFWYVKKKYLSSYDGSFENISKLTTETVLDTRLVELIEVLDEKLRKLVEEVNKSRLEGKEQIMGGIDRIIKRLCACIGCAVGIGLCVASAGMATPFVAANQENEEAEKRLMEDKRYKDISDATKKQFQDNQNNQNLLLNLAGKLNGTVPRESHETDEYLKQQIAIVQSSLKAGEERYNQLLADLDKVRKEILGGFNFMKLLGFDKMKTMDKQISKVLKTPNIKDFGLAYPTVEMDFELLKKVLTDLDNFLKENASPQTQDKASGDKSRRNKANRECYHEKITSKLSENFTTQEQLKQTYQEVVRELNQLARSKGIDDPIDLPSKNTNPSTNPQESFP</sequence>
<feature type="region of interest" description="Disordered" evidence="1">
    <location>
        <begin position="181"/>
        <end position="204"/>
    </location>
</feature>
<name>A0A9N8YPR2_9GLOM</name>
<organism evidence="2 3">
    <name type="scientific">Ambispora leptoticha</name>
    <dbReference type="NCBI Taxonomy" id="144679"/>
    <lineage>
        <taxon>Eukaryota</taxon>
        <taxon>Fungi</taxon>
        <taxon>Fungi incertae sedis</taxon>
        <taxon>Mucoromycota</taxon>
        <taxon>Glomeromycotina</taxon>
        <taxon>Glomeromycetes</taxon>
        <taxon>Archaeosporales</taxon>
        <taxon>Ambisporaceae</taxon>
        <taxon>Ambispora</taxon>
    </lineage>
</organism>
<feature type="compositionally biased region" description="Polar residues" evidence="1">
    <location>
        <begin position="775"/>
        <end position="789"/>
    </location>
</feature>
<dbReference type="Proteomes" id="UP000789508">
    <property type="component" value="Unassembled WGS sequence"/>
</dbReference>
<feature type="region of interest" description="Disordered" evidence="1">
    <location>
        <begin position="761"/>
        <end position="789"/>
    </location>
</feature>
<comment type="caution">
    <text evidence="2">The sequence shown here is derived from an EMBL/GenBank/DDBJ whole genome shotgun (WGS) entry which is preliminary data.</text>
</comment>
<dbReference type="OrthoDB" id="2446464at2759"/>
<dbReference type="AlphaFoldDB" id="A0A9N8YPR2"/>
<accession>A0A9N8YPR2</accession>
<gene>
    <name evidence="2" type="ORF">ALEPTO_LOCUS58</name>
</gene>
<feature type="compositionally biased region" description="Basic and acidic residues" evidence="1">
    <location>
        <begin position="714"/>
        <end position="725"/>
    </location>
</feature>